<name>A0AC58K2C9_CASCN</name>
<dbReference type="RefSeq" id="XP_073899015.1">
    <property type="nucleotide sequence ID" value="XM_074042914.1"/>
</dbReference>
<keyword evidence="1" id="KW-1185">Reference proteome</keyword>
<protein>
    <submittedName>
        <fullName evidence="2">Uncharacterized protein CFAP97D2 isoform X4</fullName>
    </submittedName>
</protein>
<gene>
    <name evidence="2" type="primary">Cfap97d2</name>
</gene>
<dbReference type="Proteomes" id="UP001732720">
    <property type="component" value="Chromosome 10"/>
</dbReference>
<organism evidence="1 2">
    <name type="scientific">Castor canadensis</name>
    <name type="common">American beaver</name>
    <dbReference type="NCBI Taxonomy" id="51338"/>
    <lineage>
        <taxon>Eukaryota</taxon>
        <taxon>Metazoa</taxon>
        <taxon>Chordata</taxon>
        <taxon>Craniata</taxon>
        <taxon>Vertebrata</taxon>
        <taxon>Euteleostomi</taxon>
        <taxon>Mammalia</taxon>
        <taxon>Eutheria</taxon>
        <taxon>Euarchontoglires</taxon>
        <taxon>Glires</taxon>
        <taxon>Rodentia</taxon>
        <taxon>Castorimorpha</taxon>
        <taxon>Castoridae</taxon>
        <taxon>Castor</taxon>
    </lineage>
</organism>
<accession>A0AC58K2C9</accession>
<evidence type="ECO:0000313" key="1">
    <source>
        <dbReference type="Proteomes" id="UP001732720"/>
    </source>
</evidence>
<reference evidence="2" key="1">
    <citation type="submission" date="2025-08" db="UniProtKB">
        <authorList>
            <consortium name="RefSeq"/>
        </authorList>
    </citation>
    <scope>IDENTIFICATION</scope>
</reference>
<sequence length="155" mass="17293">MHRIPLLTSSCANGNLQRAWEKAYQDHRKKVQNAQPLVDTCAPLTFSHLHLKLKKLKLEEERLSVIDRDNRLLLEKVASVMRTRGQTDSRSNFTHRRVPGSFLAGDSTLPSRLCPTPPGCHLPPSPPTPILGSMGILTLQAPVTIHQCTSPAYRD</sequence>
<proteinExistence type="predicted"/>
<evidence type="ECO:0000313" key="2">
    <source>
        <dbReference type="RefSeq" id="XP_073899015.1"/>
    </source>
</evidence>